<dbReference type="STRING" id="121845.A0A3Q0J822"/>
<evidence type="ECO:0000313" key="2">
    <source>
        <dbReference type="RefSeq" id="XP_026684622.1"/>
    </source>
</evidence>
<name>A0A3Q0J822_DIACI</name>
<dbReference type="KEGG" id="dci:103516416"/>
<dbReference type="Proteomes" id="UP000079169">
    <property type="component" value="Unplaced"/>
</dbReference>
<dbReference type="GeneID" id="103516416"/>
<proteinExistence type="predicted"/>
<evidence type="ECO:0000313" key="1">
    <source>
        <dbReference type="Proteomes" id="UP000079169"/>
    </source>
</evidence>
<accession>A0A3Q0J822</accession>
<dbReference type="AlphaFoldDB" id="A0A3Q0J822"/>
<dbReference type="PaxDb" id="121845-A0A3Q0J822"/>
<gene>
    <name evidence="2" type="primary">LOC103516416</name>
</gene>
<dbReference type="RefSeq" id="XP_026684622.1">
    <property type="nucleotide sequence ID" value="XM_026828821.1"/>
</dbReference>
<keyword evidence="1" id="KW-1185">Reference proteome</keyword>
<sequence>MSAHNQPDVADAVVEMLKKRHQAEKFLDNILNFKPLVSSRQSLSRFMDVFVSSVNGLKALELENLSEYILYSLTLRKLDHKTRGGFNAIVIHENLTPTVNDLVKYVEKQRHIQDIVSQCQQDARSSGRNKREKRKALKLL</sequence>
<reference evidence="2" key="1">
    <citation type="submission" date="2025-08" db="UniProtKB">
        <authorList>
            <consortium name="RefSeq"/>
        </authorList>
    </citation>
    <scope>IDENTIFICATION</scope>
</reference>
<protein>
    <submittedName>
        <fullName evidence="2">Uncharacterized protein LOC103516416</fullName>
    </submittedName>
</protein>
<organism evidence="1 2">
    <name type="scientific">Diaphorina citri</name>
    <name type="common">Asian citrus psyllid</name>
    <dbReference type="NCBI Taxonomy" id="121845"/>
    <lineage>
        <taxon>Eukaryota</taxon>
        <taxon>Metazoa</taxon>
        <taxon>Ecdysozoa</taxon>
        <taxon>Arthropoda</taxon>
        <taxon>Hexapoda</taxon>
        <taxon>Insecta</taxon>
        <taxon>Pterygota</taxon>
        <taxon>Neoptera</taxon>
        <taxon>Paraneoptera</taxon>
        <taxon>Hemiptera</taxon>
        <taxon>Sternorrhyncha</taxon>
        <taxon>Psylloidea</taxon>
        <taxon>Psyllidae</taxon>
        <taxon>Diaphorininae</taxon>
        <taxon>Diaphorina</taxon>
    </lineage>
</organism>